<dbReference type="PANTHER" id="PTHR31845:SF19">
    <property type="entry name" value="TRANSCRIPTION FACTOR DOMAIN-CONTAINING PROTEIN"/>
    <property type="match status" value="1"/>
</dbReference>
<dbReference type="SUPFAM" id="SSF57701">
    <property type="entry name" value="Zn2/Cys6 DNA-binding domain"/>
    <property type="match status" value="1"/>
</dbReference>
<dbReference type="Proteomes" id="UP000053611">
    <property type="component" value="Unassembled WGS sequence"/>
</dbReference>
<dbReference type="AlphaFoldDB" id="A0A0J0XHT4"/>
<keyword evidence="10" id="KW-1185">Reference proteome</keyword>
<feature type="compositionally biased region" description="Low complexity" evidence="7">
    <location>
        <begin position="80"/>
        <end position="92"/>
    </location>
</feature>
<dbReference type="EMBL" id="KQ087232">
    <property type="protein sequence ID" value="KLT40567.1"/>
    <property type="molecule type" value="Genomic_DNA"/>
</dbReference>
<protein>
    <recommendedName>
        <fullName evidence="8">Zn(2)-C6 fungal-type domain-containing protein</fullName>
    </recommendedName>
</protein>
<dbReference type="GO" id="GO:0000976">
    <property type="term" value="F:transcription cis-regulatory region binding"/>
    <property type="evidence" value="ECO:0007669"/>
    <property type="project" value="TreeGrafter"/>
</dbReference>
<evidence type="ECO:0000256" key="2">
    <source>
        <dbReference type="ARBA" id="ARBA00022723"/>
    </source>
</evidence>
<dbReference type="CDD" id="cd00067">
    <property type="entry name" value="GAL4"/>
    <property type="match status" value="1"/>
</dbReference>
<evidence type="ECO:0000256" key="7">
    <source>
        <dbReference type="SAM" id="MobiDB-lite"/>
    </source>
</evidence>
<dbReference type="InterPro" id="IPR051089">
    <property type="entry name" value="prtT"/>
</dbReference>
<feature type="domain" description="Zn(2)-C6 fungal-type" evidence="8">
    <location>
        <begin position="10"/>
        <end position="43"/>
    </location>
</feature>
<dbReference type="Pfam" id="PF04082">
    <property type="entry name" value="Fungal_trans"/>
    <property type="match status" value="1"/>
</dbReference>
<dbReference type="InterPro" id="IPR001138">
    <property type="entry name" value="Zn2Cys6_DnaBD"/>
</dbReference>
<dbReference type="OrthoDB" id="3163292at2759"/>
<evidence type="ECO:0000256" key="5">
    <source>
        <dbReference type="ARBA" id="ARBA00023163"/>
    </source>
</evidence>
<feature type="compositionally biased region" description="Basic and acidic residues" evidence="7">
    <location>
        <begin position="52"/>
        <end position="64"/>
    </location>
</feature>
<keyword evidence="2" id="KW-0479">Metal-binding</keyword>
<feature type="region of interest" description="Disordered" evidence="7">
    <location>
        <begin position="114"/>
        <end position="138"/>
    </location>
</feature>
<name>A0A0J0XHT4_9TREE</name>
<sequence>MAEPPRQRQACIGCRAIKAKCQQTDTLQVPCTRCKRLALSCEFTRQKRGRKSNVERERLRDQRATRSASPVRSAASLQRSGPPASQPSGSALGSEAKIMARAPTFMAGLSASSIELTPRSPDEPSLQQSPLKMPTVAGTRRHRVDVSEYLDPGEPEALLDIAPGRRSMEDPLALGLVSVAEARALVELFHQHLNPPLALLDPAYHTLAFMHESSFALLTAVLAAASKFFHGPETYRALLDHAQVLINRAVAEGHCEIGMIQCLMVLSHFKDTRDRTAWIKIGMALRFAYQNGLHKALQDVDTPRTSEGDRAQLNLERTWFCMCCFDSTYSHLFLLPLAIPASQRGDVDRWAHNHLGLGPPSDLRLACSVEALDVASQVHALKVNSTTKEYRAALLPQILSQIDRHDEKWFNGRLCKWELYESSQRHVCQSTRRHPSRLDSSPKASLCG</sequence>
<feature type="compositionally biased region" description="Polar residues" evidence="7">
    <location>
        <begin position="65"/>
        <end position="79"/>
    </location>
</feature>
<dbReference type="PANTHER" id="PTHR31845">
    <property type="entry name" value="FINGER DOMAIN PROTEIN, PUTATIVE-RELATED"/>
    <property type="match status" value="1"/>
</dbReference>
<dbReference type="PROSITE" id="PS50048">
    <property type="entry name" value="ZN2_CY6_FUNGAL_2"/>
    <property type="match status" value="1"/>
</dbReference>
<dbReference type="GO" id="GO:0005634">
    <property type="term" value="C:nucleus"/>
    <property type="evidence" value="ECO:0007669"/>
    <property type="project" value="UniProtKB-SubCell"/>
</dbReference>
<evidence type="ECO:0000256" key="3">
    <source>
        <dbReference type="ARBA" id="ARBA00023015"/>
    </source>
</evidence>
<dbReference type="InterPro" id="IPR007219">
    <property type="entry name" value="XnlR_reg_dom"/>
</dbReference>
<evidence type="ECO:0000259" key="8">
    <source>
        <dbReference type="PROSITE" id="PS50048"/>
    </source>
</evidence>
<dbReference type="Gene3D" id="4.10.240.10">
    <property type="entry name" value="Zn(2)-C6 fungal-type DNA-binding domain"/>
    <property type="match status" value="1"/>
</dbReference>
<proteinExistence type="predicted"/>
<dbReference type="SMART" id="SM00066">
    <property type="entry name" value="GAL4"/>
    <property type="match status" value="1"/>
</dbReference>
<dbReference type="InterPro" id="IPR036864">
    <property type="entry name" value="Zn2-C6_fun-type_DNA-bd_sf"/>
</dbReference>
<keyword evidence="6" id="KW-0539">Nucleus</keyword>
<dbReference type="GO" id="GO:0008270">
    <property type="term" value="F:zinc ion binding"/>
    <property type="evidence" value="ECO:0007669"/>
    <property type="project" value="InterPro"/>
</dbReference>
<evidence type="ECO:0000313" key="9">
    <source>
        <dbReference type="EMBL" id="KLT40567.1"/>
    </source>
</evidence>
<evidence type="ECO:0000256" key="6">
    <source>
        <dbReference type="ARBA" id="ARBA00023242"/>
    </source>
</evidence>
<keyword evidence="4" id="KW-0238">DNA-binding</keyword>
<evidence type="ECO:0000313" key="10">
    <source>
        <dbReference type="Proteomes" id="UP000053611"/>
    </source>
</evidence>
<accession>A0A0J0XHT4</accession>
<evidence type="ECO:0000256" key="1">
    <source>
        <dbReference type="ARBA" id="ARBA00004123"/>
    </source>
</evidence>
<dbReference type="CDD" id="cd12148">
    <property type="entry name" value="fungal_TF_MHR"/>
    <property type="match status" value="1"/>
</dbReference>
<comment type="subcellular location">
    <subcellularLocation>
        <location evidence="1">Nucleus</location>
    </subcellularLocation>
</comment>
<reference evidence="9 10" key="1">
    <citation type="submission" date="2015-03" db="EMBL/GenBank/DDBJ databases">
        <title>Genomics and transcriptomics of the oil-accumulating basidiomycete yeast T. oleaginosus allow insights into substrate utilization and the diverse evolutionary trajectories of mating systems in fungi.</title>
        <authorList>
            <consortium name="DOE Joint Genome Institute"/>
            <person name="Kourist R."/>
            <person name="Kracht O."/>
            <person name="Bracharz F."/>
            <person name="Lipzen A."/>
            <person name="Nolan M."/>
            <person name="Ohm R."/>
            <person name="Grigoriev I."/>
            <person name="Sun S."/>
            <person name="Heitman J."/>
            <person name="Bruck T."/>
            <person name="Nowrousian M."/>
        </authorList>
    </citation>
    <scope>NUCLEOTIDE SEQUENCE [LARGE SCALE GENOMIC DNA]</scope>
    <source>
        <strain evidence="9 10">IBC0246</strain>
    </source>
</reference>
<dbReference type="PROSITE" id="PS00463">
    <property type="entry name" value="ZN2_CY6_FUNGAL_1"/>
    <property type="match status" value="1"/>
</dbReference>
<keyword evidence="5" id="KW-0804">Transcription</keyword>
<gene>
    <name evidence="9" type="ORF">CC85DRAFT_287291</name>
</gene>
<evidence type="ECO:0000256" key="4">
    <source>
        <dbReference type="ARBA" id="ARBA00023125"/>
    </source>
</evidence>
<dbReference type="GO" id="GO:0000981">
    <property type="term" value="F:DNA-binding transcription factor activity, RNA polymerase II-specific"/>
    <property type="evidence" value="ECO:0007669"/>
    <property type="project" value="InterPro"/>
</dbReference>
<keyword evidence="3" id="KW-0805">Transcription regulation</keyword>
<feature type="region of interest" description="Disordered" evidence="7">
    <location>
        <begin position="45"/>
        <end position="92"/>
    </location>
</feature>
<dbReference type="GO" id="GO:0006351">
    <property type="term" value="P:DNA-templated transcription"/>
    <property type="evidence" value="ECO:0007669"/>
    <property type="project" value="InterPro"/>
</dbReference>
<organism evidence="9 10">
    <name type="scientific">Cutaneotrichosporon oleaginosum</name>
    <dbReference type="NCBI Taxonomy" id="879819"/>
    <lineage>
        <taxon>Eukaryota</taxon>
        <taxon>Fungi</taxon>
        <taxon>Dikarya</taxon>
        <taxon>Basidiomycota</taxon>
        <taxon>Agaricomycotina</taxon>
        <taxon>Tremellomycetes</taxon>
        <taxon>Trichosporonales</taxon>
        <taxon>Trichosporonaceae</taxon>
        <taxon>Cutaneotrichosporon</taxon>
    </lineage>
</organism>
<dbReference type="Pfam" id="PF00172">
    <property type="entry name" value="Zn_clus"/>
    <property type="match status" value="1"/>
</dbReference>